<gene>
    <name evidence="3" type="ORF">KIH74_19020</name>
</gene>
<feature type="transmembrane region" description="Helical" evidence="1">
    <location>
        <begin position="20"/>
        <end position="42"/>
    </location>
</feature>
<keyword evidence="1" id="KW-0812">Transmembrane</keyword>
<keyword evidence="1" id="KW-1133">Transmembrane helix</keyword>
<accession>A0ABS5TN72</accession>
<feature type="domain" description="TadE-like" evidence="2">
    <location>
        <begin position="14"/>
        <end position="54"/>
    </location>
</feature>
<name>A0ABS5TN72_9ACTN</name>
<evidence type="ECO:0000256" key="1">
    <source>
        <dbReference type="SAM" id="Phobius"/>
    </source>
</evidence>
<comment type="caution">
    <text evidence="3">The sequence shown here is derived from an EMBL/GenBank/DDBJ whole genome shotgun (WGS) entry which is preliminary data.</text>
</comment>
<dbReference type="InterPro" id="IPR012495">
    <property type="entry name" value="TadE-like_dom"/>
</dbReference>
<evidence type="ECO:0000313" key="3">
    <source>
        <dbReference type="EMBL" id="MBT0771039.1"/>
    </source>
</evidence>
<dbReference type="Proteomes" id="UP001197247">
    <property type="component" value="Unassembled WGS sequence"/>
</dbReference>
<evidence type="ECO:0000313" key="4">
    <source>
        <dbReference type="Proteomes" id="UP001197247"/>
    </source>
</evidence>
<dbReference type="RefSeq" id="WP_214157315.1">
    <property type="nucleotide sequence ID" value="NZ_JAHBAY010000007.1"/>
</dbReference>
<sequence length="158" mass="16345">MATGSSGPPDPQGGAVAVEFALVLPLLLMFLFGVIQYGYGLFQLQSFGAALDEAGWEASTGVADCTAFDELLTRSLTEKGLSPGDVGSTRLEWLDPAGRVTDLPQPSGQVRVTATYRPLDLGLPGIPFPRSVVRSSTTGVQSVLSSALTGCAATTPRG</sequence>
<reference evidence="3 4" key="1">
    <citation type="submission" date="2021-05" db="EMBL/GenBank/DDBJ databases">
        <title>Kineosporia and Streptomyces sp. nov. two new marine actinobacteria isolated from Coral.</title>
        <authorList>
            <person name="Buangrab K."/>
            <person name="Sutthacheep M."/>
            <person name="Yeemin T."/>
            <person name="Harunari E."/>
            <person name="Igarashi Y."/>
            <person name="Kanchanasin P."/>
            <person name="Tanasupawat S."/>
            <person name="Phongsopitanun W."/>
        </authorList>
    </citation>
    <scope>NUCLEOTIDE SEQUENCE [LARGE SCALE GENOMIC DNA]</scope>
    <source>
        <strain evidence="3 4">J2-2</strain>
    </source>
</reference>
<keyword evidence="4" id="KW-1185">Reference proteome</keyword>
<protein>
    <submittedName>
        <fullName evidence="3">Pilus assembly protein</fullName>
    </submittedName>
</protein>
<evidence type="ECO:0000259" key="2">
    <source>
        <dbReference type="Pfam" id="PF07811"/>
    </source>
</evidence>
<dbReference type="EMBL" id="JAHBAY010000007">
    <property type="protein sequence ID" value="MBT0771039.1"/>
    <property type="molecule type" value="Genomic_DNA"/>
</dbReference>
<keyword evidence="1" id="KW-0472">Membrane</keyword>
<dbReference type="Pfam" id="PF07811">
    <property type="entry name" value="TadE"/>
    <property type="match status" value="1"/>
</dbReference>
<proteinExistence type="predicted"/>
<organism evidence="3 4">
    <name type="scientific">Kineosporia corallincola</name>
    <dbReference type="NCBI Taxonomy" id="2835133"/>
    <lineage>
        <taxon>Bacteria</taxon>
        <taxon>Bacillati</taxon>
        <taxon>Actinomycetota</taxon>
        <taxon>Actinomycetes</taxon>
        <taxon>Kineosporiales</taxon>
        <taxon>Kineosporiaceae</taxon>
        <taxon>Kineosporia</taxon>
    </lineage>
</organism>